<gene>
    <name evidence="5" type="ORF">GCM10009798_22730</name>
</gene>
<comment type="cofactor">
    <cofactor evidence="3">
        <name>Zn(2+)</name>
        <dbReference type="ChEBI" id="CHEBI:29105"/>
    </cofactor>
</comment>
<keyword evidence="1 3" id="KW-0489">Methyltransferase</keyword>
<evidence type="ECO:0000256" key="1">
    <source>
        <dbReference type="ARBA" id="ARBA00022603"/>
    </source>
</evidence>
<keyword evidence="6" id="KW-1185">Reference proteome</keyword>
<organism evidence="5 6">
    <name type="scientific">Nocardioides panacihumi</name>
    <dbReference type="NCBI Taxonomy" id="400774"/>
    <lineage>
        <taxon>Bacteria</taxon>
        <taxon>Bacillati</taxon>
        <taxon>Actinomycetota</taxon>
        <taxon>Actinomycetes</taxon>
        <taxon>Propionibacteriales</taxon>
        <taxon>Nocardioidaceae</taxon>
        <taxon>Nocardioides</taxon>
    </lineage>
</organism>
<sequence length="302" mass="31571">MTIPTGCRVTDGGLETDLIFHRGYDLPEFAAFPLLDSEDGGATLADYFRAYVEVAIAAQAPVLLETPTWRANRDHAERLGYGAADLDRVNRASVDLLVGLAREREDELVGWSVGGTLGPRGDGYRTDGAVDPARAAEYHRPQIASFGAAGVERVTALTLTEVGEAVGVAWAAADVGVPAAVGFTVETDGRLPDGTTLAEAVAAVDAVAQPAYFLVNCAHPTHVLAGLDDGAWRERIGGLRVNASTRSHAELDEATELDEGDPVALAAAQQPLLEAFPQLGVLGGCCGTDVRHVAAMWGVATS</sequence>
<dbReference type="RefSeq" id="WP_344044949.1">
    <property type="nucleotide sequence ID" value="NZ_BAAAPB010000002.1"/>
</dbReference>
<dbReference type="Proteomes" id="UP001500571">
    <property type="component" value="Unassembled WGS sequence"/>
</dbReference>
<dbReference type="Pfam" id="PF02574">
    <property type="entry name" value="S-methyl_trans"/>
    <property type="match status" value="1"/>
</dbReference>
<evidence type="ECO:0000256" key="2">
    <source>
        <dbReference type="ARBA" id="ARBA00022679"/>
    </source>
</evidence>
<feature type="binding site" evidence="3">
    <location>
        <position position="285"/>
    </location>
    <ligand>
        <name>Zn(2+)</name>
        <dbReference type="ChEBI" id="CHEBI:29105"/>
    </ligand>
</feature>
<dbReference type="InterPro" id="IPR036589">
    <property type="entry name" value="HCY_dom_sf"/>
</dbReference>
<dbReference type="InterPro" id="IPR003726">
    <property type="entry name" value="HCY_dom"/>
</dbReference>
<dbReference type="Gene3D" id="3.20.20.330">
    <property type="entry name" value="Homocysteine-binding-like domain"/>
    <property type="match status" value="1"/>
</dbReference>
<keyword evidence="3" id="KW-0862">Zinc</keyword>
<evidence type="ECO:0000256" key="3">
    <source>
        <dbReference type="PROSITE-ProRule" id="PRU00333"/>
    </source>
</evidence>
<dbReference type="SUPFAM" id="SSF82282">
    <property type="entry name" value="Homocysteine S-methyltransferase"/>
    <property type="match status" value="1"/>
</dbReference>
<keyword evidence="2 3" id="KW-0808">Transferase</keyword>
<feature type="domain" description="Hcy-binding" evidence="4">
    <location>
        <begin position="1"/>
        <end position="300"/>
    </location>
</feature>
<feature type="binding site" evidence="3">
    <location>
        <position position="286"/>
    </location>
    <ligand>
        <name>Zn(2+)</name>
        <dbReference type="ChEBI" id="CHEBI:29105"/>
    </ligand>
</feature>
<dbReference type="PROSITE" id="PS50970">
    <property type="entry name" value="HCY"/>
    <property type="match status" value="1"/>
</dbReference>
<comment type="caution">
    <text evidence="5">The sequence shown here is derived from an EMBL/GenBank/DDBJ whole genome shotgun (WGS) entry which is preliminary data.</text>
</comment>
<evidence type="ECO:0000313" key="6">
    <source>
        <dbReference type="Proteomes" id="UP001500571"/>
    </source>
</evidence>
<proteinExistence type="predicted"/>
<protein>
    <submittedName>
        <fullName evidence="5">Homocysteine S-methyltransferase family protein</fullName>
    </submittedName>
</protein>
<dbReference type="PANTHER" id="PTHR11103:SF18">
    <property type="entry name" value="SLR1189 PROTEIN"/>
    <property type="match status" value="1"/>
</dbReference>
<dbReference type="PANTHER" id="PTHR11103">
    <property type="entry name" value="SLR1189 PROTEIN"/>
    <property type="match status" value="1"/>
</dbReference>
<name>A0ABN2R2C7_9ACTN</name>
<dbReference type="EMBL" id="BAAAPB010000002">
    <property type="protein sequence ID" value="GAA1962426.1"/>
    <property type="molecule type" value="Genomic_DNA"/>
</dbReference>
<evidence type="ECO:0000259" key="4">
    <source>
        <dbReference type="PROSITE" id="PS50970"/>
    </source>
</evidence>
<feature type="binding site" evidence="3">
    <location>
        <position position="217"/>
    </location>
    <ligand>
        <name>Zn(2+)</name>
        <dbReference type="ChEBI" id="CHEBI:29105"/>
    </ligand>
</feature>
<evidence type="ECO:0000313" key="5">
    <source>
        <dbReference type="EMBL" id="GAA1962426.1"/>
    </source>
</evidence>
<accession>A0ABN2R2C7</accession>
<keyword evidence="3" id="KW-0479">Metal-binding</keyword>
<reference evidence="5 6" key="1">
    <citation type="journal article" date="2019" name="Int. J. Syst. Evol. Microbiol.">
        <title>The Global Catalogue of Microorganisms (GCM) 10K type strain sequencing project: providing services to taxonomists for standard genome sequencing and annotation.</title>
        <authorList>
            <consortium name="The Broad Institute Genomics Platform"/>
            <consortium name="The Broad Institute Genome Sequencing Center for Infectious Disease"/>
            <person name="Wu L."/>
            <person name="Ma J."/>
        </authorList>
    </citation>
    <scope>NUCLEOTIDE SEQUENCE [LARGE SCALE GENOMIC DNA]</scope>
    <source>
        <strain evidence="5 6">JCM 15309</strain>
    </source>
</reference>